<comment type="caution">
    <text evidence="5">The sequence shown here is derived from an EMBL/GenBank/DDBJ whole genome shotgun (WGS) entry which is preliminary data.</text>
</comment>
<reference evidence="5" key="1">
    <citation type="submission" date="2022-10" db="EMBL/GenBank/DDBJ databases">
        <authorList>
            <person name="Yue Y."/>
        </authorList>
    </citation>
    <scope>NUCLEOTIDE SEQUENCE</scope>
    <source>
        <strain evidence="5">Z654</strain>
    </source>
</reference>
<name>A0AAE3J0R8_9RHOB</name>
<dbReference type="EMBL" id="JAOYFC010000003">
    <property type="protein sequence ID" value="MCV6825663.1"/>
    <property type="molecule type" value="Genomic_DNA"/>
</dbReference>
<feature type="domain" description="p-hydroxybenzoic acid efflux pump subunit AaeA-like beta-barrel" evidence="4">
    <location>
        <begin position="249"/>
        <end position="344"/>
    </location>
</feature>
<dbReference type="PANTHER" id="PTHR30367">
    <property type="entry name" value="P-HYDROXYBENZOIC ACID EFFLUX PUMP SUBUNIT AAEA-RELATED"/>
    <property type="match status" value="1"/>
</dbReference>
<dbReference type="Gene3D" id="2.40.50.100">
    <property type="match status" value="1"/>
</dbReference>
<dbReference type="Gene3D" id="1.10.287.470">
    <property type="entry name" value="Helix hairpin bin"/>
    <property type="match status" value="2"/>
</dbReference>
<dbReference type="Proteomes" id="UP001208041">
    <property type="component" value="Unassembled WGS sequence"/>
</dbReference>
<dbReference type="SUPFAM" id="SSF111369">
    <property type="entry name" value="HlyD-like secretion proteins"/>
    <property type="match status" value="2"/>
</dbReference>
<feature type="coiled-coil region" evidence="1">
    <location>
        <begin position="93"/>
        <end position="120"/>
    </location>
</feature>
<proteinExistence type="predicted"/>
<feature type="transmembrane region" description="Helical" evidence="2">
    <location>
        <begin position="14"/>
        <end position="35"/>
    </location>
</feature>
<dbReference type="Gene3D" id="2.40.30.170">
    <property type="match status" value="1"/>
</dbReference>
<accession>A0AAE3J0R8</accession>
<keyword evidence="6" id="KW-1185">Reference proteome</keyword>
<keyword evidence="2" id="KW-1133">Transmembrane helix</keyword>
<protein>
    <submittedName>
        <fullName evidence="5">HlyD family efflux transporter periplasmic adaptor subunit</fullName>
    </submittedName>
</protein>
<feature type="domain" description="Multidrug resistance protein MdtA-like barrel-sandwich hybrid" evidence="3">
    <location>
        <begin position="53"/>
        <end position="235"/>
    </location>
</feature>
<dbReference type="Pfam" id="PF25917">
    <property type="entry name" value="BSH_RND"/>
    <property type="match status" value="1"/>
</dbReference>
<sequence>MTFPTEHLDPRKRYIGWAVLAGIVVAALASTWAVLANLSDKPRSTDAFIAAEVANISAGVPGQISAVHVGENDLVAEGDLLFEIDPSNYELEKAQAEANVAAIQAAIREAERAIRAESANAISAAAEIERATQNLNLAQATVERLRPLVEQGIASQQSLDEAETAAADAAVSLQVAMQTAKAADELVKTTDVLNANLAAAQAALAISEHMLSRTQIFAPFDGKAVGVSIVAGEWVLPDAPVLSLINDASWYAEAFFKETELTEIRHGIPATIWILSNPDQPIAGTVRSVGWGVQTQDALELGSLLPFVPPTTDWVRLAKRYPVHIELEAPFPDFLRVGASATISLGTP</sequence>
<evidence type="ECO:0000256" key="2">
    <source>
        <dbReference type="SAM" id="Phobius"/>
    </source>
</evidence>
<dbReference type="InterPro" id="IPR058625">
    <property type="entry name" value="MdtA-like_BSH"/>
</dbReference>
<dbReference type="RefSeq" id="WP_263954595.1">
    <property type="nucleotide sequence ID" value="NZ_JAOYFC010000003.1"/>
</dbReference>
<dbReference type="InterPro" id="IPR050393">
    <property type="entry name" value="MFP_Efflux_Pump"/>
</dbReference>
<evidence type="ECO:0000256" key="1">
    <source>
        <dbReference type="SAM" id="Coils"/>
    </source>
</evidence>
<evidence type="ECO:0000259" key="3">
    <source>
        <dbReference type="Pfam" id="PF25917"/>
    </source>
</evidence>
<evidence type="ECO:0000313" key="5">
    <source>
        <dbReference type="EMBL" id="MCV6825663.1"/>
    </source>
</evidence>
<dbReference type="PANTHER" id="PTHR30367:SF1">
    <property type="entry name" value="MULTIDRUG RESISTANCE PROTEIN MDTN"/>
    <property type="match status" value="1"/>
</dbReference>
<dbReference type="Pfam" id="PF25963">
    <property type="entry name" value="Beta-barrel_AAEA"/>
    <property type="match status" value="1"/>
</dbReference>
<dbReference type="InterPro" id="IPR058634">
    <property type="entry name" value="AaeA-lik-b-barrel"/>
</dbReference>
<keyword evidence="2" id="KW-0472">Membrane</keyword>
<gene>
    <name evidence="5" type="ORF">OH136_13965</name>
</gene>
<evidence type="ECO:0000313" key="6">
    <source>
        <dbReference type="Proteomes" id="UP001208041"/>
    </source>
</evidence>
<organism evidence="5 6">
    <name type="scientific">Halocynthiibacter halioticoli</name>
    <dbReference type="NCBI Taxonomy" id="2986804"/>
    <lineage>
        <taxon>Bacteria</taxon>
        <taxon>Pseudomonadati</taxon>
        <taxon>Pseudomonadota</taxon>
        <taxon>Alphaproteobacteria</taxon>
        <taxon>Rhodobacterales</taxon>
        <taxon>Paracoccaceae</taxon>
        <taxon>Halocynthiibacter</taxon>
    </lineage>
</organism>
<dbReference type="AlphaFoldDB" id="A0AAE3J0R8"/>
<keyword evidence="2" id="KW-0812">Transmembrane</keyword>
<keyword evidence="1" id="KW-0175">Coiled coil</keyword>
<evidence type="ECO:0000259" key="4">
    <source>
        <dbReference type="Pfam" id="PF25963"/>
    </source>
</evidence>